<keyword evidence="5" id="KW-1185">Reference proteome</keyword>
<dbReference type="Proteomes" id="UP000834503">
    <property type="component" value="Unassembled WGS sequence"/>
</dbReference>
<dbReference type="EMBL" id="CAHPQX010000003">
    <property type="protein sequence ID" value="CAB5527052.1"/>
    <property type="molecule type" value="Genomic_DNA"/>
</dbReference>
<keyword evidence="1" id="KW-0812">Transmembrane</keyword>
<accession>A0A9N8GQX3</accession>
<reference evidence="2" key="1">
    <citation type="submission" date="2020-05" db="EMBL/GenBank/DDBJ databases">
        <authorList>
            <person name="Delgado-Blas J."/>
        </authorList>
    </citation>
    <scope>NUCLEOTIDE SEQUENCE</scope>
    <source>
        <strain evidence="2">BB1459</strain>
        <strain evidence="3">BB1480</strain>
    </source>
</reference>
<dbReference type="AlphaFoldDB" id="A0A9N8GQX3"/>
<gene>
    <name evidence="2" type="ORF">GHA_00805</name>
    <name evidence="3" type="ORF">TML_03762</name>
</gene>
<feature type="transmembrane region" description="Helical" evidence="1">
    <location>
        <begin position="20"/>
        <end position="41"/>
    </location>
</feature>
<dbReference type="Proteomes" id="UP000837205">
    <property type="component" value="Unassembled WGS sequence"/>
</dbReference>
<keyword evidence="1" id="KW-0472">Membrane</keyword>
<proteinExistence type="predicted"/>
<comment type="caution">
    <text evidence="2">The sequence shown here is derived from an EMBL/GenBank/DDBJ whole genome shotgun (WGS) entry which is preliminary data.</text>
</comment>
<organism evidence="2 4">
    <name type="scientific">Citrobacter werkmanii</name>
    <dbReference type="NCBI Taxonomy" id="67827"/>
    <lineage>
        <taxon>Bacteria</taxon>
        <taxon>Pseudomonadati</taxon>
        <taxon>Pseudomonadota</taxon>
        <taxon>Gammaproteobacteria</taxon>
        <taxon>Enterobacterales</taxon>
        <taxon>Enterobacteriaceae</taxon>
        <taxon>Citrobacter</taxon>
        <taxon>Citrobacter freundii complex</taxon>
    </lineage>
</organism>
<protein>
    <submittedName>
        <fullName evidence="2">Uncharacterized protein</fullName>
    </submittedName>
</protein>
<dbReference type="EMBL" id="CAIIUA010000001">
    <property type="protein sequence ID" value="CAC9224031.1"/>
    <property type="molecule type" value="Genomic_DNA"/>
</dbReference>
<evidence type="ECO:0000313" key="5">
    <source>
        <dbReference type="Proteomes" id="UP000837205"/>
    </source>
</evidence>
<evidence type="ECO:0000256" key="1">
    <source>
        <dbReference type="SAM" id="Phobius"/>
    </source>
</evidence>
<evidence type="ECO:0000313" key="3">
    <source>
        <dbReference type="EMBL" id="CAC9224031.1"/>
    </source>
</evidence>
<sequence>MLSVKQIRDLKRYRAVKKDVNFFAGIQGLKCVSFTGTHFFMSEAKLLAGLRAGERKHIVEREFAFT</sequence>
<evidence type="ECO:0000313" key="2">
    <source>
        <dbReference type="EMBL" id="CAB5527052.1"/>
    </source>
</evidence>
<name>A0A9N8GQX3_9ENTR</name>
<evidence type="ECO:0000313" key="4">
    <source>
        <dbReference type="Proteomes" id="UP000834503"/>
    </source>
</evidence>
<keyword evidence="1" id="KW-1133">Transmembrane helix</keyword>